<dbReference type="GO" id="GO:0003841">
    <property type="term" value="F:1-acylglycerol-3-phosphate O-acyltransferase activity"/>
    <property type="evidence" value="ECO:0007669"/>
    <property type="project" value="TreeGrafter"/>
</dbReference>
<dbReference type="RefSeq" id="WP_205256196.1">
    <property type="nucleotide sequence ID" value="NZ_BAAAPV010000003.1"/>
</dbReference>
<keyword evidence="2 5" id="KW-0012">Acyltransferase</keyword>
<name>A0A938YN35_9ACTN</name>
<dbReference type="PANTHER" id="PTHR10434:SF11">
    <property type="entry name" value="1-ACYL-SN-GLYCEROL-3-PHOSPHATE ACYLTRANSFERASE"/>
    <property type="match status" value="1"/>
</dbReference>
<dbReference type="SMART" id="SM00563">
    <property type="entry name" value="PlsC"/>
    <property type="match status" value="1"/>
</dbReference>
<dbReference type="AlphaFoldDB" id="A0A938YN35"/>
<dbReference type="EMBL" id="JAERWL010000006">
    <property type="protein sequence ID" value="MBM9476093.1"/>
    <property type="molecule type" value="Genomic_DNA"/>
</dbReference>
<evidence type="ECO:0000256" key="2">
    <source>
        <dbReference type="ARBA" id="ARBA00023315"/>
    </source>
</evidence>
<keyword evidence="1" id="KW-0808">Transferase</keyword>
<gene>
    <name evidence="5" type="ORF">JL107_06525</name>
</gene>
<dbReference type="InterPro" id="IPR002123">
    <property type="entry name" value="Plipid/glycerol_acylTrfase"/>
</dbReference>
<reference evidence="5" key="1">
    <citation type="submission" date="2021-01" db="EMBL/GenBank/DDBJ databases">
        <title>KCTC 19127 draft genome.</title>
        <authorList>
            <person name="An D."/>
        </authorList>
    </citation>
    <scope>NUCLEOTIDE SEQUENCE</scope>
    <source>
        <strain evidence="5">KCTC 19127</strain>
    </source>
</reference>
<feature type="domain" description="Phospholipid/glycerol acyltransferase" evidence="4">
    <location>
        <begin position="35"/>
        <end position="154"/>
    </location>
</feature>
<dbReference type="PANTHER" id="PTHR10434">
    <property type="entry name" value="1-ACYL-SN-GLYCEROL-3-PHOSPHATE ACYLTRANSFERASE"/>
    <property type="match status" value="1"/>
</dbReference>
<dbReference type="SUPFAM" id="SSF69593">
    <property type="entry name" value="Glycerol-3-phosphate (1)-acyltransferase"/>
    <property type="match status" value="1"/>
</dbReference>
<comment type="caution">
    <text evidence="5">The sequence shown here is derived from an EMBL/GenBank/DDBJ whole genome shotgun (WGS) entry which is preliminary data.</text>
</comment>
<sequence length="289" mass="31281">MLYNLCKYVLIGPLLRVSFPATVIGAEYVPESGGAILVGNHVSVADSFFTPLYVKRPVYYLAKSEYFTEKGLKGRLKKAFFSGVGQVPVNREGASAARDALDTGIKLLNKGNLLGIYPEGTRSPDGRLYKGKTGVARMVLETGVPVVPVVMIGTDRVNPIGSKMWRPHRITMIVGRPLDFSRYEGMAGDRFVERSMTDEIMYRLMELSGQEYVDVYAAKVKADIAAGIPGALPPSAPSGRSTRLKLSRRLAQRLRKVLHGHPAVSAVPPLPAEGRGPGTVTRLPGTKAG</sequence>
<dbReference type="CDD" id="cd07989">
    <property type="entry name" value="LPLAT_AGPAT-like"/>
    <property type="match status" value="1"/>
</dbReference>
<keyword evidence="6" id="KW-1185">Reference proteome</keyword>
<evidence type="ECO:0000313" key="5">
    <source>
        <dbReference type="EMBL" id="MBM9476093.1"/>
    </source>
</evidence>
<dbReference type="GO" id="GO:0005886">
    <property type="term" value="C:plasma membrane"/>
    <property type="evidence" value="ECO:0007669"/>
    <property type="project" value="TreeGrafter"/>
</dbReference>
<evidence type="ECO:0000256" key="3">
    <source>
        <dbReference type="SAM" id="MobiDB-lite"/>
    </source>
</evidence>
<accession>A0A938YN35</accession>
<protein>
    <submittedName>
        <fullName evidence="5">1-acyl-sn-glycerol-3-phosphate acyltransferase</fullName>
    </submittedName>
</protein>
<dbReference type="Proteomes" id="UP000663801">
    <property type="component" value="Unassembled WGS sequence"/>
</dbReference>
<proteinExistence type="predicted"/>
<evidence type="ECO:0000256" key="1">
    <source>
        <dbReference type="ARBA" id="ARBA00022679"/>
    </source>
</evidence>
<dbReference type="Pfam" id="PF01553">
    <property type="entry name" value="Acyltransferase"/>
    <property type="match status" value="1"/>
</dbReference>
<organism evidence="5 6">
    <name type="scientific">Nakamurella flavida</name>
    <dbReference type="NCBI Taxonomy" id="363630"/>
    <lineage>
        <taxon>Bacteria</taxon>
        <taxon>Bacillati</taxon>
        <taxon>Actinomycetota</taxon>
        <taxon>Actinomycetes</taxon>
        <taxon>Nakamurellales</taxon>
        <taxon>Nakamurellaceae</taxon>
        <taxon>Nakamurella</taxon>
    </lineage>
</organism>
<feature type="region of interest" description="Disordered" evidence="3">
    <location>
        <begin position="262"/>
        <end position="289"/>
    </location>
</feature>
<evidence type="ECO:0000313" key="6">
    <source>
        <dbReference type="Proteomes" id="UP000663801"/>
    </source>
</evidence>
<dbReference type="GO" id="GO:0006654">
    <property type="term" value="P:phosphatidic acid biosynthetic process"/>
    <property type="evidence" value="ECO:0007669"/>
    <property type="project" value="TreeGrafter"/>
</dbReference>
<evidence type="ECO:0000259" key="4">
    <source>
        <dbReference type="SMART" id="SM00563"/>
    </source>
</evidence>